<proteinExistence type="predicted"/>
<accession>A0A4U6UL83</accession>
<dbReference type="PANTHER" id="PTHR10774">
    <property type="entry name" value="EXTENDED SYNAPTOTAGMIN-RELATED"/>
    <property type="match status" value="1"/>
</dbReference>
<feature type="domain" description="C2" evidence="1">
    <location>
        <begin position="95"/>
        <end position="152"/>
    </location>
</feature>
<evidence type="ECO:0000313" key="3">
    <source>
        <dbReference type="Proteomes" id="UP000298652"/>
    </source>
</evidence>
<sequence length="152" mass="17097">MGCKSKCHCCCKSLWFESYYPGCGSTSLCITTYYSEAVGPYISFAKILVSLMEKPHVDFGLKLLRADVMVIPGLYRFVQETIKKQVASMYLLPKILEVPVIDLSKASKKPVGILLVKVVRAQNLRKKDLLGKSDPYVKLKMSDDKLPSKKQQ</sequence>
<dbReference type="InterPro" id="IPR045050">
    <property type="entry name" value="Synaptotagmin_plant"/>
</dbReference>
<dbReference type="SUPFAM" id="SSF49562">
    <property type="entry name" value="C2 domain (Calcium/lipid-binding domain, CaLB)"/>
    <property type="match status" value="1"/>
</dbReference>
<dbReference type="GO" id="GO:0008289">
    <property type="term" value="F:lipid binding"/>
    <property type="evidence" value="ECO:0007669"/>
    <property type="project" value="InterPro"/>
</dbReference>
<dbReference type="EMBL" id="CM016557">
    <property type="protein sequence ID" value="TKW11387.1"/>
    <property type="molecule type" value="Genomic_DNA"/>
</dbReference>
<dbReference type="Pfam" id="PF00168">
    <property type="entry name" value="C2"/>
    <property type="match status" value="1"/>
</dbReference>
<dbReference type="Gramene" id="TKW11387">
    <property type="protein sequence ID" value="TKW11387"/>
    <property type="gene ID" value="SEVIR_6G230150v2"/>
</dbReference>
<dbReference type="Proteomes" id="UP000298652">
    <property type="component" value="Chromosome 6"/>
</dbReference>
<dbReference type="Gene3D" id="2.60.40.150">
    <property type="entry name" value="C2 domain"/>
    <property type="match status" value="1"/>
</dbReference>
<dbReference type="PROSITE" id="PS50004">
    <property type="entry name" value="C2"/>
    <property type="match status" value="1"/>
</dbReference>
<evidence type="ECO:0000313" key="2">
    <source>
        <dbReference type="EMBL" id="TKW11387.1"/>
    </source>
</evidence>
<dbReference type="GO" id="GO:0005783">
    <property type="term" value="C:endoplasmic reticulum"/>
    <property type="evidence" value="ECO:0007669"/>
    <property type="project" value="TreeGrafter"/>
</dbReference>
<dbReference type="PANTHER" id="PTHR10774:SF216">
    <property type="entry name" value="OS09G0538800 PROTEIN"/>
    <property type="match status" value="1"/>
</dbReference>
<evidence type="ECO:0000259" key="1">
    <source>
        <dbReference type="PROSITE" id="PS50004"/>
    </source>
</evidence>
<organism evidence="2 3">
    <name type="scientific">Setaria viridis</name>
    <name type="common">Green bristlegrass</name>
    <name type="synonym">Setaria italica subsp. viridis</name>
    <dbReference type="NCBI Taxonomy" id="4556"/>
    <lineage>
        <taxon>Eukaryota</taxon>
        <taxon>Viridiplantae</taxon>
        <taxon>Streptophyta</taxon>
        <taxon>Embryophyta</taxon>
        <taxon>Tracheophyta</taxon>
        <taxon>Spermatophyta</taxon>
        <taxon>Magnoliopsida</taxon>
        <taxon>Liliopsida</taxon>
        <taxon>Poales</taxon>
        <taxon>Poaceae</taxon>
        <taxon>PACMAD clade</taxon>
        <taxon>Panicoideae</taxon>
        <taxon>Panicodae</taxon>
        <taxon>Paniceae</taxon>
        <taxon>Cenchrinae</taxon>
        <taxon>Setaria</taxon>
    </lineage>
</organism>
<gene>
    <name evidence="2" type="ORF">SEVIR_6G230150v2</name>
</gene>
<dbReference type="AlphaFoldDB" id="A0A4U6UL83"/>
<reference evidence="2" key="1">
    <citation type="submission" date="2019-03" db="EMBL/GenBank/DDBJ databases">
        <title>WGS assembly of Setaria viridis.</title>
        <authorList>
            <person name="Huang P."/>
            <person name="Jenkins J."/>
            <person name="Grimwood J."/>
            <person name="Barry K."/>
            <person name="Healey A."/>
            <person name="Mamidi S."/>
            <person name="Sreedasyam A."/>
            <person name="Shu S."/>
            <person name="Feldman M."/>
            <person name="Wu J."/>
            <person name="Yu Y."/>
            <person name="Chen C."/>
            <person name="Johnson J."/>
            <person name="Rokhsar D."/>
            <person name="Baxter I."/>
            <person name="Schmutz J."/>
            <person name="Brutnell T."/>
            <person name="Kellogg E."/>
        </authorList>
    </citation>
    <scope>NUCLEOTIDE SEQUENCE [LARGE SCALE GENOMIC DNA]</scope>
</reference>
<dbReference type="InterPro" id="IPR000008">
    <property type="entry name" value="C2_dom"/>
</dbReference>
<dbReference type="InterPro" id="IPR035892">
    <property type="entry name" value="C2_domain_sf"/>
</dbReference>
<protein>
    <recommendedName>
        <fullName evidence="1">C2 domain-containing protein</fullName>
    </recommendedName>
</protein>
<name>A0A4U6UL83_SETVI</name>
<keyword evidence="3" id="KW-1185">Reference proteome</keyword>